<evidence type="ECO:0000313" key="1">
    <source>
        <dbReference type="EMBL" id="KIH85288.1"/>
    </source>
</evidence>
<proteinExistence type="predicted"/>
<dbReference type="EMBL" id="JXDG01000009">
    <property type="protein sequence ID" value="KIH85288.1"/>
    <property type="molecule type" value="Genomic_DNA"/>
</dbReference>
<comment type="caution">
    <text evidence="1">The sequence shown here is derived from an EMBL/GenBank/DDBJ whole genome shotgun (WGS) entry which is preliminary data.</text>
</comment>
<organism evidence="1 2">
    <name type="scientific">Pseudomonas batumici</name>
    <dbReference type="NCBI Taxonomy" id="226910"/>
    <lineage>
        <taxon>Bacteria</taxon>
        <taxon>Pseudomonadati</taxon>
        <taxon>Pseudomonadota</taxon>
        <taxon>Gammaproteobacteria</taxon>
        <taxon>Pseudomonadales</taxon>
        <taxon>Pseudomonadaceae</taxon>
        <taxon>Pseudomonas</taxon>
    </lineage>
</organism>
<protein>
    <submittedName>
        <fullName evidence="1">Uncharacterized protein</fullName>
    </submittedName>
</protein>
<dbReference type="AlphaFoldDB" id="A0A0C2F2M4"/>
<dbReference type="Proteomes" id="UP000031535">
    <property type="component" value="Unassembled WGS sequence"/>
</dbReference>
<accession>A0A0C2F2M4</accession>
<name>A0A0C2F2M4_9PSED</name>
<keyword evidence="2" id="KW-1185">Reference proteome</keyword>
<evidence type="ECO:0000313" key="2">
    <source>
        <dbReference type="Proteomes" id="UP000031535"/>
    </source>
</evidence>
<dbReference type="STRING" id="226910.UCMB321_0927"/>
<reference evidence="1 2" key="1">
    <citation type="submission" date="2015-01" db="EMBL/GenBank/DDBJ databases">
        <title>Complete genome of Pseudomonas batumici UCM B-321 producer of the batumin antibiotic with strong antistaphilococcal and potential anticancer activity.</title>
        <authorList>
            <person name="Klochko V.V."/>
            <person name="Zelena L.B."/>
            <person name="Elena K.A."/>
            <person name="Reva O.N."/>
        </authorList>
    </citation>
    <scope>NUCLEOTIDE SEQUENCE [LARGE SCALE GENOMIC DNA]</scope>
    <source>
        <strain evidence="1 2">UCM B-321</strain>
    </source>
</reference>
<gene>
    <name evidence="1" type="ORF">UCMB321_0927</name>
</gene>
<sequence length="43" mass="4645">MLKRQARQCDCVIHTDYSLQTDPTGWVQAPCPAPNTGAGEVDA</sequence>
<dbReference type="PATRIC" id="fig|226910.6.peg.920"/>